<accession>A0AAV6ULI4</accession>
<name>A0AAV6ULI4_9ARAC</name>
<evidence type="ECO:0000313" key="1">
    <source>
        <dbReference type="EMBL" id="KAG8184997.1"/>
    </source>
</evidence>
<proteinExistence type="predicted"/>
<gene>
    <name evidence="1" type="ORF">JTE90_017023</name>
</gene>
<protein>
    <submittedName>
        <fullName evidence="1">Uncharacterized protein</fullName>
    </submittedName>
</protein>
<evidence type="ECO:0000313" key="2">
    <source>
        <dbReference type="Proteomes" id="UP000827092"/>
    </source>
</evidence>
<dbReference type="AlphaFoldDB" id="A0AAV6ULI4"/>
<dbReference type="Proteomes" id="UP000827092">
    <property type="component" value="Unassembled WGS sequence"/>
</dbReference>
<reference evidence="1 2" key="1">
    <citation type="journal article" date="2022" name="Nat. Ecol. Evol.">
        <title>A masculinizing supergene underlies an exaggerated male reproductive morph in a spider.</title>
        <authorList>
            <person name="Hendrickx F."/>
            <person name="De Corte Z."/>
            <person name="Sonet G."/>
            <person name="Van Belleghem S.M."/>
            <person name="Kostlbacher S."/>
            <person name="Vangestel C."/>
        </authorList>
    </citation>
    <scope>NUCLEOTIDE SEQUENCE [LARGE SCALE GENOMIC DNA]</scope>
    <source>
        <strain evidence="1">W744_W776</strain>
    </source>
</reference>
<comment type="caution">
    <text evidence="1">The sequence shown here is derived from an EMBL/GenBank/DDBJ whole genome shotgun (WGS) entry which is preliminary data.</text>
</comment>
<sequence>MTRLKPLGNKQWVQLVTGVRTEQFRGASNRIRAQQKVPIPTWLRVKAAVGRKKREGGLERQPSRTLASPTVCLNAAAHLLEVRLHKSIVGHG</sequence>
<dbReference type="EMBL" id="JAFNEN010000349">
    <property type="protein sequence ID" value="KAG8184997.1"/>
    <property type="molecule type" value="Genomic_DNA"/>
</dbReference>
<organism evidence="1 2">
    <name type="scientific">Oedothorax gibbosus</name>
    <dbReference type="NCBI Taxonomy" id="931172"/>
    <lineage>
        <taxon>Eukaryota</taxon>
        <taxon>Metazoa</taxon>
        <taxon>Ecdysozoa</taxon>
        <taxon>Arthropoda</taxon>
        <taxon>Chelicerata</taxon>
        <taxon>Arachnida</taxon>
        <taxon>Araneae</taxon>
        <taxon>Araneomorphae</taxon>
        <taxon>Entelegynae</taxon>
        <taxon>Araneoidea</taxon>
        <taxon>Linyphiidae</taxon>
        <taxon>Erigoninae</taxon>
        <taxon>Oedothorax</taxon>
    </lineage>
</organism>
<keyword evidence="2" id="KW-1185">Reference proteome</keyword>